<dbReference type="OrthoDB" id="3376896at2"/>
<dbReference type="AlphaFoldDB" id="A0A1H2AEQ0"/>
<accession>A0A1H2AEQ0</accession>
<dbReference type="EMBL" id="LT629772">
    <property type="protein sequence ID" value="SDT44394.1"/>
    <property type="molecule type" value="Genomic_DNA"/>
</dbReference>
<reference evidence="2 3" key="1">
    <citation type="submission" date="2016-10" db="EMBL/GenBank/DDBJ databases">
        <authorList>
            <person name="de Groot N.N."/>
        </authorList>
    </citation>
    <scope>NUCLEOTIDE SEQUENCE [LARGE SCALE GENOMIC DNA]</scope>
    <source>
        <strain evidence="2 3">DSM 21800</strain>
    </source>
</reference>
<dbReference type="Gene3D" id="1.20.120.450">
    <property type="entry name" value="dinb family like domain"/>
    <property type="match status" value="1"/>
</dbReference>
<keyword evidence="2" id="KW-0413">Isomerase</keyword>
<dbReference type="InterPro" id="IPR034660">
    <property type="entry name" value="DinB/YfiT-like"/>
</dbReference>
<evidence type="ECO:0000313" key="3">
    <source>
        <dbReference type="Proteomes" id="UP000199103"/>
    </source>
</evidence>
<dbReference type="InterPro" id="IPR024775">
    <property type="entry name" value="DinB-like"/>
</dbReference>
<proteinExistence type="predicted"/>
<gene>
    <name evidence="2" type="ORF">SAMN04489812_5877</name>
</gene>
<evidence type="ECO:0000313" key="2">
    <source>
        <dbReference type="EMBL" id="SDT44394.1"/>
    </source>
</evidence>
<dbReference type="Proteomes" id="UP000199103">
    <property type="component" value="Chromosome I"/>
</dbReference>
<feature type="domain" description="DinB-like" evidence="1">
    <location>
        <begin position="36"/>
        <end position="166"/>
    </location>
</feature>
<dbReference type="Pfam" id="PF12867">
    <property type="entry name" value="DinB_2"/>
    <property type="match status" value="1"/>
</dbReference>
<dbReference type="STRING" id="630515.SAMN04489812_5877"/>
<dbReference type="SUPFAM" id="SSF109854">
    <property type="entry name" value="DinB/YfiT-like putative metalloenzymes"/>
    <property type="match status" value="1"/>
</dbReference>
<dbReference type="RefSeq" id="WP_091530738.1">
    <property type="nucleotide sequence ID" value="NZ_LT629772.1"/>
</dbReference>
<keyword evidence="2" id="KW-0670">Pyruvate</keyword>
<name>A0A1H2AEQ0_9ACTN</name>
<keyword evidence="3" id="KW-1185">Reference proteome</keyword>
<sequence length="178" mass="20272">MSQIQHAVPIAVQRCVICGFDFGTGLDDCVTHATELPELLQETLGKVDSAAVRHRLAPWEWSMLEYGAHLGEVIPWYLGRVQQVLDEDRPQLQPMDWTIEAEVGEYRRRSVQRVCADVDQACRSLIAMINSLDDDHLRREGIGSDGSPRTIEVLLTRADHEIIHHERDLRRALDRLQG</sequence>
<evidence type="ECO:0000259" key="1">
    <source>
        <dbReference type="Pfam" id="PF12867"/>
    </source>
</evidence>
<dbReference type="GO" id="GO:0016853">
    <property type="term" value="F:isomerase activity"/>
    <property type="evidence" value="ECO:0007669"/>
    <property type="project" value="UniProtKB-KW"/>
</dbReference>
<protein>
    <submittedName>
        <fullName evidence="2">Mycothiol maleylpyruvate isomerase N-terminal domain-containing protein</fullName>
    </submittedName>
</protein>
<organism evidence="2 3">
    <name type="scientific">Microlunatus soli</name>
    <dbReference type="NCBI Taxonomy" id="630515"/>
    <lineage>
        <taxon>Bacteria</taxon>
        <taxon>Bacillati</taxon>
        <taxon>Actinomycetota</taxon>
        <taxon>Actinomycetes</taxon>
        <taxon>Propionibacteriales</taxon>
        <taxon>Propionibacteriaceae</taxon>
        <taxon>Microlunatus</taxon>
    </lineage>
</organism>